<dbReference type="AlphaFoldDB" id="A0A812F1X4"/>
<gene>
    <name evidence="1" type="ORF">NUZ5A_20073</name>
</gene>
<reference evidence="1" key="1">
    <citation type="submission" date="2021-02" db="EMBL/GenBank/DDBJ databases">
        <authorList>
            <person name="Han P."/>
        </authorList>
    </citation>
    <scope>NUCLEOTIDE SEQUENCE</scope>
    <source>
        <strain evidence="1">Candidatus Nitrosotenuis uzonensis 5A</strain>
    </source>
</reference>
<comment type="caution">
    <text evidence="1">The sequence shown here is derived from an EMBL/GenBank/DDBJ whole genome shotgun (WGS) entry which is preliminary data.</text>
</comment>
<evidence type="ECO:0000313" key="2">
    <source>
        <dbReference type="Proteomes" id="UP000655759"/>
    </source>
</evidence>
<protein>
    <submittedName>
        <fullName evidence="1">Uncharacterized protein</fullName>
    </submittedName>
</protein>
<accession>A0A812F1X4</accession>
<name>A0A812F1X4_9ARCH</name>
<sequence length="76" mass="8907">MASCIDVECFVCGEFADLNRCGILFSPSTKRRPTKKHSLCNFCYYKLRRMAELLRGEAMERLVLQVNYEKRRPAEN</sequence>
<dbReference type="Proteomes" id="UP000655759">
    <property type="component" value="Unassembled WGS sequence"/>
</dbReference>
<evidence type="ECO:0000313" key="1">
    <source>
        <dbReference type="EMBL" id="CAE6485930.1"/>
    </source>
</evidence>
<proteinExistence type="predicted"/>
<dbReference type="EMBL" id="CAJNAQ010000002">
    <property type="protein sequence ID" value="CAE6485930.1"/>
    <property type="molecule type" value="Genomic_DNA"/>
</dbReference>
<organism evidence="1 2">
    <name type="scientific">Candidatus Nitrosotenuis uzonensis</name>
    <dbReference type="NCBI Taxonomy" id="1407055"/>
    <lineage>
        <taxon>Archaea</taxon>
        <taxon>Nitrososphaerota</taxon>
        <taxon>Candidatus Nitrosotenuis</taxon>
    </lineage>
</organism>
<dbReference type="RefSeq" id="WP_205097653.1">
    <property type="nucleotide sequence ID" value="NZ_CAJNAQ010000002.1"/>
</dbReference>